<gene>
    <name evidence="3" type="ORF">IPP15_08205</name>
</gene>
<dbReference type="PANTHER" id="PTHR42899:SF1">
    <property type="entry name" value="SPERMATOGENESIS-ASSOCIATED PROTEIN 20"/>
    <property type="match status" value="1"/>
</dbReference>
<feature type="domain" description="Thioredoxin" evidence="2">
    <location>
        <begin position="12"/>
        <end position="135"/>
    </location>
</feature>
<proteinExistence type="predicted"/>
<dbReference type="AlphaFoldDB" id="A0A9D7XSD3"/>
<dbReference type="InterPro" id="IPR024705">
    <property type="entry name" value="Ssp411"/>
</dbReference>
<dbReference type="InterPro" id="IPR013766">
    <property type="entry name" value="Thioredoxin_domain"/>
</dbReference>
<protein>
    <submittedName>
        <fullName evidence="3">DUF255 domain-containing protein</fullName>
    </submittedName>
</protein>
<dbReference type="Gene3D" id="3.40.30.10">
    <property type="entry name" value="Glutaredoxin"/>
    <property type="match status" value="1"/>
</dbReference>
<dbReference type="SUPFAM" id="SSF52833">
    <property type="entry name" value="Thioredoxin-like"/>
    <property type="match status" value="1"/>
</dbReference>
<accession>A0A9D7XSD3</accession>
<feature type="signal peptide" evidence="1">
    <location>
        <begin position="1"/>
        <end position="20"/>
    </location>
</feature>
<evidence type="ECO:0000256" key="1">
    <source>
        <dbReference type="SAM" id="SignalP"/>
    </source>
</evidence>
<reference evidence="3 4" key="1">
    <citation type="submission" date="2020-10" db="EMBL/GenBank/DDBJ databases">
        <title>Connecting structure to function with the recovery of over 1000 high-quality activated sludge metagenome-assembled genomes encoding full-length rRNA genes using long-read sequencing.</title>
        <authorList>
            <person name="Singleton C.M."/>
            <person name="Petriglieri F."/>
            <person name="Kristensen J.M."/>
            <person name="Kirkegaard R.H."/>
            <person name="Michaelsen T.Y."/>
            <person name="Andersen M.H."/>
            <person name="Karst S.M."/>
            <person name="Dueholm M.S."/>
            <person name="Nielsen P.H."/>
            <person name="Albertsen M."/>
        </authorList>
    </citation>
    <scope>NUCLEOTIDE SEQUENCE [LARGE SCALE GENOMIC DNA]</scope>
    <source>
        <strain evidence="3">Ribe_18-Q3-R11-54_MAXAC.273</strain>
    </source>
</reference>
<evidence type="ECO:0000313" key="3">
    <source>
        <dbReference type="EMBL" id="MBK9982393.1"/>
    </source>
</evidence>
<dbReference type="PROSITE" id="PS51352">
    <property type="entry name" value="THIOREDOXIN_2"/>
    <property type="match status" value="1"/>
</dbReference>
<organism evidence="3 4">
    <name type="scientific">Candidatus Opimibacter skivensis</name>
    <dbReference type="NCBI Taxonomy" id="2982028"/>
    <lineage>
        <taxon>Bacteria</taxon>
        <taxon>Pseudomonadati</taxon>
        <taxon>Bacteroidota</taxon>
        <taxon>Saprospiria</taxon>
        <taxon>Saprospirales</taxon>
        <taxon>Saprospiraceae</taxon>
        <taxon>Candidatus Opimibacter</taxon>
    </lineage>
</organism>
<dbReference type="EMBL" id="JADKGY010000006">
    <property type="protein sequence ID" value="MBK9982393.1"/>
    <property type="molecule type" value="Genomic_DNA"/>
</dbReference>
<dbReference type="Pfam" id="PF03190">
    <property type="entry name" value="Thioredox_DsbH"/>
    <property type="match status" value="1"/>
</dbReference>
<dbReference type="Proteomes" id="UP000808337">
    <property type="component" value="Unassembled WGS sequence"/>
</dbReference>
<sequence length="390" mass="44061">MRNTIVSFIILCLATVSAYAQGIEFFHGTWEEAIEKAKAEDKLIFVDAFTTWCGPCKNMAANTFPDPAVGELFNKNFISMKIDMEKEMGLEFRKKYDVTAYPSLFWIDYDGVQVLKSVGGRSPADLITTANSVLEKYDKSTKYETAYTAGDRSYQLVYDYVSALNKAKKPSVKIANDYINDQKDLTTPENLKFILEAASQVDCHCFELLEKYKSQISKEISDDVVLEKIRTACANTVQRAIEFESPELVALATDAMKRNIPSEAEMFHIKSDIQFALALHDMTNIQEMVNTYVKKFIKNDPASLNQLALDLNKYAPDQKVCLDLAITIAEKAAKDDDPKYIATYATLVNKSGDKQAAIHILDEAIKKYKEDEQENKDLLMLRALKSKIEN</sequence>
<name>A0A9D7XSD3_9BACT</name>
<dbReference type="InterPro" id="IPR036249">
    <property type="entry name" value="Thioredoxin-like_sf"/>
</dbReference>
<dbReference type="InterPro" id="IPR004879">
    <property type="entry name" value="Ssp411-like_TRX"/>
</dbReference>
<dbReference type="PANTHER" id="PTHR42899">
    <property type="entry name" value="SPERMATOGENESIS-ASSOCIATED PROTEIN 20"/>
    <property type="match status" value="1"/>
</dbReference>
<evidence type="ECO:0000259" key="2">
    <source>
        <dbReference type="PROSITE" id="PS51352"/>
    </source>
</evidence>
<comment type="caution">
    <text evidence="3">The sequence shown here is derived from an EMBL/GenBank/DDBJ whole genome shotgun (WGS) entry which is preliminary data.</text>
</comment>
<keyword evidence="1" id="KW-0732">Signal</keyword>
<evidence type="ECO:0000313" key="4">
    <source>
        <dbReference type="Proteomes" id="UP000808337"/>
    </source>
</evidence>
<feature type="chain" id="PRO_5039655955" evidence="1">
    <location>
        <begin position="21"/>
        <end position="390"/>
    </location>
</feature>